<dbReference type="SUPFAM" id="SSF50249">
    <property type="entry name" value="Nucleic acid-binding proteins"/>
    <property type="match status" value="1"/>
</dbReference>
<dbReference type="PANTHER" id="PTHR24088">
    <property type="entry name" value="28S RIBOSOMAL PROTEIN S17, MITOCHONDRIAL"/>
    <property type="match status" value="1"/>
</dbReference>
<keyword evidence="3" id="KW-0699">rRNA-binding</keyword>
<reference evidence="10" key="3">
    <citation type="submission" date="2025-08" db="UniProtKB">
        <authorList>
            <consortium name="Ensembl"/>
        </authorList>
    </citation>
    <scope>IDENTIFICATION</scope>
</reference>
<evidence type="ECO:0000256" key="1">
    <source>
        <dbReference type="ARBA" id="ARBA00004173"/>
    </source>
</evidence>
<evidence type="ECO:0000256" key="7">
    <source>
        <dbReference type="ARBA" id="ARBA00023274"/>
    </source>
</evidence>
<evidence type="ECO:0000256" key="5">
    <source>
        <dbReference type="ARBA" id="ARBA00022980"/>
    </source>
</evidence>
<dbReference type="GO" id="GO:0003735">
    <property type="term" value="F:structural constituent of ribosome"/>
    <property type="evidence" value="ECO:0007669"/>
    <property type="project" value="InterPro"/>
</dbReference>
<dbReference type="Bgee" id="ENSGGOG00000044141">
    <property type="expression patterns" value="Expressed in adult mammalian kidney and 1 other cell type or tissue"/>
</dbReference>
<dbReference type="GO" id="GO:0005743">
    <property type="term" value="C:mitochondrial inner membrane"/>
    <property type="evidence" value="ECO:0007669"/>
    <property type="project" value="UniProtKB-ARBA"/>
</dbReference>
<dbReference type="InterPro" id="IPR000266">
    <property type="entry name" value="Ribosomal_uS17"/>
</dbReference>
<reference evidence="11" key="1">
    <citation type="submission" date="2011-05" db="EMBL/GenBank/DDBJ databases">
        <title>Insights into the evolution of the great apes provided by the gorilla genome.</title>
        <authorList>
            <person name="Scally A."/>
        </authorList>
    </citation>
    <scope>NUCLEOTIDE SEQUENCE [LARGE SCALE GENOMIC DNA]</scope>
</reference>
<evidence type="ECO:0000313" key="11">
    <source>
        <dbReference type="Proteomes" id="UP000001519"/>
    </source>
</evidence>
<dbReference type="FunFam" id="2.40.50.140:FF:000137">
    <property type="entry name" value="28S ribosomal protein S17, mitochondrial"/>
    <property type="match status" value="1"/>
</dbReference>
<organism evidence="10 11">
    <name type="scientific">Gorilla gorilla gorilla</name>
    <name type="common">Western lowland gorilla</name>
    <dbReference type="NCBI Taxonomy" id="9595"/>
    <lineage>
        <taxon>Eukaryota</taxon>
        <taxon>Metazoa</taxon>
        <taxon>Chordata</taxon>
        <taxon>Craniata</taxon>
        <taxon>Vertebrata</taxon>
        <taxon>Euteleostomi</taxon>
        <taxon>Mammalia</taxon>
        <taxon>Eutheria</taxon>
        <taxon>Euarchontoglires</taxon>
        <taxon>Primates</taxon>
        <taxon>Haplorrhini</taxon>
        <taxon>Catarrhini</taxon>
        <taxon>Hominidae</taxon>
        <taxon>Gorilla</taxon>
    </lineage>
</organism>
<evidence type="ECO:0000313" key="10">
    <source>
        <dbReference type="Ensembl" id="ENSGGOP00000048407.1"/>
    </source>
</evidence>
<keyword evidence="7" id="KW-0687">Ribonucleoprotein</keyword>
<dbReference type="InParanoid" id="A0A2I2ZMH5"/>
<keyword evidence="4" id="KW-0694">RNA-binding</keyword>
<sequence>MSVVRSSVHARWIVGKVIGTKIQKTAKARVTGLVLDPYLLKYYNKWKTSFVHDGLRQCTAGDIVLLRALPHVKHEQAKIIFKVGKVIDPVTGKPRAGTTYLESLLSSETTQLSKNVEELSISSAQ</sequence>
<dbReference type="InterPro" id="IPR012340">
    <property type="entry name" value="NA-bd_OB-fold"/>
</dbReference>
<dbReference type="PANTHER" id="PTHR24088:SF1">
    <property type="entry name" value="MITOCHONDRIAL RIBOSOMAL PROTEIN S17"/>
    <property type="match status" value="1"/>
</dbReference>
<comment type="similarity">
    <text evidence="2">Belongs to the universal ribosomal protein uS17 family.</text>
</comment>
<evidence type="ECO:0000256" key="9">
    <source>
        <dbReference type="ARBA" id="ARBA00078462"/>
    </source>
</evidence>
<dbReference type="GO" id="GO:0006412">
    <property type="term" value="P:translation"/>
    <property type="evidence" value="ECO:0007669"/>
    <property type="project" value="InterPro"/>
</dbReference>
<dbReference type="Gene3D" id="2.40.50.140">
    <property type="entry name" value="Nucleic acid-binding proteins"/>
    <property type="match status" value="1"/>
</dbReference>
<keyword evidence="6" id="KW-0496">Mitochondrion</keyword>
<dbReference type="GO" id="GO:0019843">
    <property type="term" value="F:rRNA binding"/>
    <property type="evidence" value="ECO:0007669"/>
    <property type="project" value="UniProtKB-KW"/>
</dbReference>
<reference evidence="10" key="4">
    <citation type="submission" date="2025-09" db="UniProtKB">
        <authorList>
            <consortium name="Ensembl"/>
        </authorList>
    </citation>
    <scope>IDENTIFICATION</scope>
</reference>
<dbReference type="Pfam" id="PF00366">
    <property type="entry name" value="Ribosomal_S17"/>
    <property type="match status" value="1"/>
</dbReference>
<dbReference type="Proteomes" id="UP000001519">
    <property type="component" value="Chromosome 18"/>
</dbReference>
<dbReference type="InterPro" id="IPR039193">
    <property type="entry name" value="Ribosomal_uS17m_metazoa"/>
</dbReference>
<proteinExistence type="inferred from homology"/>
<protein>
    <recommendedName>
        <fullName evidence="8">Small ribosomal subunit protein uS17m</fullName>
    </recommendedName>
    <alternativeName>
        <fullName evidence="9">28S ribosomal protein S17, mitochondrial</fullName>
    </alternativeName>
</protein>
<dbReference type="STRING" id="9593.ENSGGOP00000048407"/>
<dbReference type="AlphaFoldDB" id="A0A2I2ZMH5"/>
<dbReference type="Ensembl" id="ENSGGOT00000058171.1">
    <property type="protein sequence ID" value="ENSGGOP00000048407.1"/>
    <property type="gene ID" value="ENSGGOG00000044141.1"/>
</dbReference>
<name>A0A2I2ZMH5_GORGO</name>
<keyword evidence="11" id="KW-1185">Reference proteome</keyword>
<dbReference type="GeneTree" id="ENSGT00530000064130"/>
<evidence type="ECO:0000256" key="4">
    <source>
        <dbReference type="ARBA" id="ARBA00022884"/>
    </source>
</evidence>
<evidence type="ECO:0000256" key="6">
    <source>
        <dbReference type="ARBA" id="ARBA00023128"/>
    </source>
</evidence>
<keyword evidence="5" id="KW-0689">Ribosomal protein</keyword>
<evidence type="ECO:0000256" key="3">
    <source>
        <dbReference type="ARBA" id="ARBA00022730"/>
    </source>
</evidence>
<evidence type="ECO:0000256" key="8">
    <source>
        <dbReference type="ARBA" id="ARBA00070246"/>
    </source>
</evidence>
<comment type="subcellular location">
    <subcellularLocation>
        <location evidence="1">Mitochondrion</location>
    </subcellularLocation>
</comment>
<accession>A0A2I2ZMH5</accession>
<dbReference type="GO" id="GO:0005763">
    <property type="term" value="C:mitochondrial small ribosomal subunit"/>
    <property type="evidence" value="ECO:0000318"/>
    <property type="project" value="GO_Central"/>
</dbReference>
<evidence type="ECO:0000256" key="2">
    <source>
        <dbReference type="ARBA" id="ARBA00010254"/>
    </source>
</evidence>
<reference evidence="10 11" key="2">
    <citation type="journal article" date="2012" name="Nature">
        <title>Insights into hominid evolution from the gorilla genome sequence.</title>
        <authorList>
            <person name="Scally A."/>
            <person name="Dutheil J.Y."/>
            <person name="Hillier L.W."/>
            <person name="Jordan G.E."/>
            <person name="Goodhead I."/>
            <person name="Herrero J."/>
            <person name="Hobolth A."/>
            <person name="Lappalainen T."/>
            <person name="Mailund T."/>
            <person name="Marques-Bonet T."/>
            <person name="McCarthy S."/>
            <person name="Montgomery S.H."/>
            <person name="Schwalie P.C."/>
            <person name="Tang Y.A."/>
            <person name="Ward M.C."/>
            <person name="Xue Y."/>
            <person name="Yngvadottir B."/>
            <person name="Alkan C."/>
            <person name="Andersen L.N."/>
            <person name="Ayub Q."/>
            <person name="Ball E.V."/>
            <person name="Beal K."/>
            <person name="Bradley B.J."/>
            <person name="Chen Y."/>
            <person name="Clee C.M."/>
            <person name="Fitzgerald S."/>
            <person name="Graves T.A."/>
            <person name="Gu Y."/>
            <person name="Heath P."/>
            <person name="Heger A."/>
            <person name="Karakoc E."/>
            <person name="Kolb-Kokocinski A."/>
            <person name="Laird G.K."/>
            <person name="Lunter G."/>
            <person name="Meader S."/>
            <person name="Mort M."/>
            <person name="Mullikin J.C."/>
            <person name="Munch K."/>
            <person name="O'Connor T.D."/>
            <person name="Phillips A.D."/>
            <person name="Prado-Martinez J."/>
            <person name="Rogers A.S."/>
            <person name="Sajjadian S."/>
            <person name="Schmidt D."/>
            <person name="Shaw K."/>
            <person name="Simpson J.T."/>
            <person name="Stenson P.D."/>
            <person name="Turner D.J."/>
            <person name="Vigilant L."/>
            <person name="Vilella A.J."/>
            <person name="Whitener W."/>
            <person name="Zhu B."/>
            <person name="Cooper D.N."/>
            <person name="de Jong P."/>
            <person name="Dermitzakis E.T."/>
            <person name="Eichler E.E."/>
            <person name="Flicek P."/>
            <person name="Goldman N."/>
            <person name="Mundy N.I."/>
            <person name="Ning Z."/>
            <person name="Odom D.T."/>
            <person name="Ponting C.P."/>
            <person name="Quail M.A."/>
            <person name="Ryder O.A."/>
            <person name="Searle S.M."/>
            <person name="Warren W.C."/>
            <person name="Wilson R.K."/>
            <person name="Schierup M.H."/>
            <person name="Rogers J."/>
            <person name="Tyler-Smith C."/>
            <person name="Durbin R."/>
        </authorList>
    </citation>
    <scope>NUCLEOTIDE SEQUENCE [LARGE SCALE GENOMIC DNA]</scope>
</reference>
<dbReference type="EMBL" id="CABD030109701">
    <property type="status" value="NOT_ANNOTATED_CDS"/>
    <property type="molecule type" value="Genomic_DNA"/>
</dbReference>
<dbReference type="OMA" id="LWQCTAG"/>